<dbReference type="RefSeq" id="WP_098060796.1">
    <property type="nucleotide sequence ID" value="NZ_PDEP01000001.1"/>
</dbReference>
<gene>
    <name evidence="1" type="ORF">CRI93_01345</name>
</gene>
<dbReference type="PANTHER" id="PTHR36529:SF1">
    <property type="entry name" value="GLYCOSYLTRANSFERASE"/>
    <property type="match status" value="1"/>
</dbReference>
<organism evidence="1 2">
    <name type="scientific">Longimonas halophila</name>
    <dbReference type="NCBI Taxonomy" id="1469170"/>
    <lineage>
        <taxon>Bacteria</taxon>
        <taxon>Pseudomonadati</taxon>
        <taxon>Rhodothermota</taxon>
        <taxon>Rhodothermia</taxon>
        <taxon>Rhodothermales</taxon>
        <taxon>Salisaetaceae</taxon>
        <taxon>Longimonas</taxon>
    </lineage>
</organism>
<protein>
    <recommendedName>
        <fullName evidence="3">Glycosyltransferase</fullName>
    </recommendedName>
</protein>
<proteinExistence type="predicted"/>
<name>A0A2H3PAV1_9BACT</name>
<evidence type="ECO:0008006" key="3">
    <source>
        <dbReference type="Google" id="ProtNLM"/>
    </source>
</evidence>
<sequence length="222" mass="24465">MRSALLVFAKWPAPGRVKTRLTPVLTDEEAAQLYRAFLLDLLEQTQTLEADVILHWAEQLPNGRGTPFAKRVDAMAVQRGASLGARMAHAIDTTLANGYERVAVVGSDHPTLPTAFLREAFAALKRPKSIALGPSYDGGFYLIGMNARYPQVFDGMRYSHPQVLNQTLTRIGRTSANLTVLPRWYDVDTPAALRLMLADMDEGPPTPHTEAAVQTLKLRSLV</sequence>
<evidence type="ECO:0000313" key="1">
    <source>
        <dbReference type="EMBL" id="PEN09398.1"/>
    </source>
</evidence>
<dbReference type="Pfam" id="PF09837">
    <property type="entry name" value="DUF2064"/>
    <property type="match status" value="1"/>
</dbReference>
<dbReference type="Gene3D" id="3.90.550.10">
    <property type="entry name" value="Spore Coat Polysaccharide Biosynthesis Protein SpsA, Chain A"/>
    <property type="match status" value="1"/>
</dbReference>
<dbReference type="Proteomes" id="UP000221024">
    <property type="component" value="Unassembled WGS sequence"/>
</dbReference>
<comment type="caution">
    <text evidence="1">The sequence shown here is derived from an EMBL/GenBank/DDBJ whole genome shotgun (WGS) entry which is preliminary data.</text>
</comment>
<keyword evidence="2" id="KW-1185">Reference proteome</keyword>
<dbReference type="NCBIfam" id="TIGR04282">
    <property type="entry name" value="glyco_like_cofC"/>
    <property type="match status" value="1"/>
</dbReference>
<accession>A0A2H3PAV1</accession>
<dbReference type="PANTHER" id="PTHR36529">
    <property type="entry name" value="SLL1095 PROTEIN"/>
    <property type="match status" value="1"/>
</dbReference>
<dbReference type="SUPFAM" id="SSF53448">
    <property type="entry name" value="Nucleotide-diphospho-sugar transferases"/>
    <property type="match status" value="1"/>
</dbReference>
<dbReference type="EMBL" id="PDEP01000001">
    <property type="protein sequence ID" value="PEN09398.1"/>
    <property type="molecule type" value="Genomic_DNA"/>
</dbReference>
<dbReference type="InterPro" id="IPR018641">
    <property type="entry name" value="Trfase_1_rSAM/seldom-assoc"/>
</dbReference>
<dbReference type="InterPro" id="IPR029044">
    <property type="entry name" value="Nucleotide-diphossugar_trans"/>
</dbReference>
<evidence type="ECO:0000313" key="2">
    <source>
        <dbReference type="Proteomes" id="UP000221024"/>
    </source>
</evidence>
<reference evidence="1 2" key="1">
    <citation type="submission" date="2017-10" db="EMBL/GenBank/DDBJ databases">
        <title>Draft genome of Longimonas halophila.</title>
        <authorList>
            <person name="Goh K.M."/>
            <person name="Shamsir M.S."/>
            <person name="Lim S.W."/>
        </authorList>
    </citation>
    <scope>NUCLEOTIDE SEQUENCE [LARGE SCALE GENOMIC DNA]</scope>
    <source>
        <strain evidence="1 2">KCTC 42399</strain>
    </source>
</reference>
<dbReference type="AlphaFoldDB" id="A0A2H3PAV1"/>
<dbReference type="OrthoDB" id="9798250at2"/>